<keyword evidence="4" id="KW-1185">Reference proteome</keyword>
<reference evidence="3 4" key="1">
    <citation type="submission" date="2020-01" db="EMBL/GenBank/DDBJ databases">
        <authorList>
            <person name="Deng T."/>
        </authorList>
    </citation>
    <scope>NUCLEOTIDE SEQUENCE [LARGE SCALE GENOMIC DNA]</scope>
    <source>
        <strain evidence="3 4">5221</strain>
    </source>
</reference>
<evidence type="ECO:0000313" key="3">
    <source>
        <dbReference type="EMBL" id="MYM20801.1"/>
    </source>
</evidence>
<evidence type="ECO:0000256" key="1">
    <source>
        <dbReference type="SAM" id="MobiDB-lite"/>
    </source>
</evidence>
<dbReference type="Gene3D" id="6.10.250.660">
    <property type="match status" value="1"/>
</dbReference>
<dbReference type="InterPro" id="IPR019933">
    <property type="entry name" value="DivIVA_domain"/>
</dbReference>
<accession>A0A6N9HAP5</accession>
<dbReference type="RefSeq" id="WP_160954213.1">
    <property type="nucleotide sequence ID" value="NZ_WWEQ01000079.1"/>
</dbReference>
<sequence length="164" mass="16640">MPVWIVVGVCAAVFVMVIAVAGSFNLFNGGMPAASESEPRPGLPADFAAADIAQLRFSPALRGYRPDEVDAALDALHDRIAQLEAGREPAAGADGVEEPVGQAAGEPGAEPAAEPEGTRGAAAELGDPSEPAAPADADILAQVHDPAEPMMRSSRAVDANPPPL</sequence>
<organism evidence="3 4">
    <name type="scientific">Brevibacterium rongguiense</name>
    <dbReference type="NCBI Taxonomy" id="2695267"/>
    <lineage>
        <taxon>Bacteria</taxon>
        <taxon>Bacillati</taxon>
        <taxon>Actinomycetota</taxon>
        <taxon>Actinomycetes</taxon>
        <taxon>Micrococcales</taxon>
        <taxon>Brevibacteriaceae</taxon>
        <taxon>Brevibacterium</taxon>
    </lineage>
</organism>
<keyword evidence="2" id="KW-0472">Membrane</keyword>
<protein>
    <submittedName>
        <fullName evidence="3">DivIVA domain-containing protein</fullName>
    </submittedName>
</protein>
<evidence type="ECO:0000256" key="2">
    <source>
        <dbReference type="SAM" id="Phobius"/>
    </source>
</evidence>
<dbReference type="Proteomes" id="UP000469215">
    <property type="component" value="Unassembled WGS sequence"/>
</dbReference>
<keyword evidence="2" id="KW-0812">Transmembrane</keyword>
<dbReference type="AlphaFoldDB" id="A0A6N9HAP5"/>
<feature type="region of interest" description="Disordered" evidence="1">
    <location>
        <begin position="84"/>
        <end position="164"/>
    </location>
</feature>
<dbReference type="EMBL" id="WWEQ01000079">
    <property type="protein sequence ID" value="MYM20801.1"/>
    <property type="molecule type" value="Genomic_DNA"/>
</dbReference>
<dbReference type="NCBIfam" id="TIGR03544">
    <property type="entry name" value="DivI1A_domain"/>
    <property type="match status" value="1"/>
</dbReference>
<feature type="compositionally biased region" description="Low complexity" evidence="1">
    <location>
        <begin position="98"/>
        <end position="124"/>
    </location>
</feature>
<evidence type="ECO:0000313" key="4">
    <source>
        <dbReference type="Proteomes" id="UP000469215"/>
    </source>
</evidence>
<gene>
    <name evidence="3" type="ORF">GSY69_12725</name>
</gene>
<comment type="caution">
    <text evidence="3">The sequence shown here is derived from an EMBL/GenBank/DDBJ whole genome shotgun (WGS) entry which is preliminary data.</text>
</comment>
<feature type="transmembrane region" description="Helical" evidence="2">
    <location>
        <begin position="6"/>
        <end position="27"/>
    </location>
</feature>
<keyword evidence="2" id="KW-1133">Transmembrane helix</keyword>
<name>A0A6N9HAP5_9MICO</name>
<proteinExistence type="predicted"/>